<dbReference type="InterPro" id="IPR005119">
    <property type="entry name" value="LysR_subst-bd"/>
</dbReference>
<dbReference type="Gene3D" id="1.10.10.10">
    <property type="entry name" value="Winged helix-like DNA-binding domain superfamily/Winged helix DNA-binding domain"/>
    <property type="match status" value="1"/>
</dbReference>
<evidence type="ECO:0000256" key="4">
    <source>
        <dbReference type="ARBA" id="ARBA00023163"/>
    </source>
</evidence>
<dbReference type="CDD" id="cd05466">
    <property type="entry name" value="PBP2_LTTR_substrate"/>
    <property type="match status" value="1"/>
</dbReference>
<name>A0A447KVC0_SEROD</name>
<organism evidence="5 6">
    <name type="scientific">Serratia odorifera</name>
    <dbReference type="NCBI Taxonomy" id="618"/>
    <lineage>
        <taxon>Bacteria</taxon>
        <taxon>Pseudomonadati</taxon>
        <taxon>Pseudomonadota</taxon>
        <taxon>Gammaproteobacteria</taxon>
        <taxon>Enterobacterales</taxon>
        <taxon>Yersiniaceae</taxon>
        <taxon>Serratia</taxon>
    </lineage>
</organism>
<dbReference type="InterPro" id="IPR000847">
    <property type="entry name" value="LysR_HTH_N"/>
</dbReference>
<evidence type="ECO:0000256" key="3">
    <source>
        <dbReference type="ARBA" id="ARBA00023125"/>
    </source>
</evidence>
<proteinExistence type="inferred from homology"/>
<dbReference type="GO" id="GO:0003700">
    <property type="term" value="F:DNA-binding transcription factor activity"/>
    <property type="evidence" value="ECO:0007669"/>
    <property type="project" value="InterPro"/>
</dbReference>
<dbReference type="KEGG" id="sof:NCTC11214_03692"/>
<gene>
    <name evidence="5" type="primary">cysL_3</name>
    <name evidence="5" type="ORF">NCTC11214_03692</name>
</gene>
<evidence type="ECO:0000313" key="6">
    <source>
        <dbReference type="Proteomes" id="UP000281391"/>
    </source>
</evidence>
<dbReference type="PANTHER" id="PTHR30126">
    <property type="entry name" value="HTH-TYPE TRANSCRIPTIONAL REGULATOR"/>
    <property type="match status" value="1"/>
</dbReference>
<evidence type="ECO:0000313" key="5">
    <source>
        <dbReference type="EMBL" id="VDZ61274.1"/>
    </source>
</evidence>
<dbReference type="PANTHER" id="PTHR30126:SF39">
    <property type="entry name" value="HTH-TYPE TRANSCRIPTIONAL REGULATOR CYSL"/>
    <property type="match status" value="1"/>
</dbReference>
<keyword evidence="3" id="KW-0238">DNA-binding</keyword>
<dbReference type="InterPro" id="IPR036390">
    <property type="entry name" value="WH_DNA-bd_sf"/>
</dbReference>
<dbReference type="SUPFAM" id="SSF46785">
    <property type="entry name" value="Winged helix' DNA-binding domain"/>
    <property type="match status" value="1"/>
</dbReference>
<dbReference type="SUPFAM" id="SSF53850">
    <property type="entry name" value="Periplasmic binding protein-like II"/>
    <property type="match status" value="1"/>
</dbReference>
<dbReference type="InterPro" id="IPR036388">
    <property type="entry name" value="WH-like_DNA-bd_sf"/>
</dbReference>
<keyword evidence="2" id="KW-0805">Transcription regulation</keyword>
<dbReference type="Gene3D" id="3.40.190.10">
    <property type="entry name" value="Periplasmic binding protein-like II"/>
    <property type="match status" value="2"/>
</dbReference>
<evidence type="ECO:0000256" key="2">
    <source>
        <dbReference type="ARBA" id="ARBA00023015"/>
    </source>
</evidence>
<keyword evidence="4" id="KW-0804">Transcription</keyword>
<dbReference type="GO" id="GO:0000976">
    <property type="term" value="F:transcription cis-regulatory region binding"/>
    <property type="evidence" value="ECO:0007669"/>
    <property type="project" value="TreeGrafter"/>
</dbReference>
<dbReference type="Proteomes" id="UP000281391">
    <property type="component" value="Chromosome"/>
</dbReference>
<comment type="similarity">
    <text evidence="1">Belongs to the LysR transcriptional regulatory family.</text>
</comment>
<accession>A0A447KVC0</accession>
<dbReference type="PROSITE" id="PS50931">
    <property type="entry name" value="HTH_LYSR"/>
    <property type="match status" value="1"/>
</dbReference>
<protein>
    <submittedName>
        <fullName evidence="5">CysJI operon transcriptional activator</fullName>
    </submittedName>
</protein>
<dbReference type="Pfam" id="PF03466">
    <property type="entry name" value="LysR_substrate"/>
    <property type="match status" value="1"/>
</dbReference>
<reference evidence="5 6" key="1">
    <citation type="submission" date="2018-12" db="EMBL/GenBank/DDBJ databases">
        <authorList>
            <consortium name="Pathogen Informatics"/>
        </authorList>
    </citation>
    <scope>NUCLEOTIDE SEQUENCE [LARGE SCALE GENOMIC DNA]</scope>
    <source>
        <strain evidence="5 6">NCTC11214</strain>
    </source>
</reference>
<dbReference type="AlphaFoldDB" id="A0A447KVC0"/>
<evidence type="ECO:0000256" key="1">
    <source>
        <dbReference type="ARBA" id="ARBA00009437"/>
    </source>
</evidence>
<sequence>MRTDDIDALLAVVQFASLNQAAEYLGISQSAITRRLQSFEQSLGATLLDRQTKPLKLTAVGHRVYEQCLTIKRETKRLESLLNQDAEPSGPLRLGIPQSLSEIALRPALVALGEHYPQLRPQVVCGWGGQLIKRLENVELDSLLAMGPTQQTFDDSLVTKALCPLEVVVIASKNLRLDTARLSGCAHYGWVLNPDGCGLRAGLNRDLLAHGLRLKVNVETAGAQLQISLVAQGLGLGLVPKAALTHSPHQNDITIVELNDFRPKVQLWQVSSPGLGNLQRPTTFFAEKIVQELRGQLHE</sequence>
<dbReference type="RefSeq" id="WP_004961184.1">
    <property type="nucleotide sequence ID" value="NZ_JAEKCK010000002.1"/>
</dbReference>
<dbReference type="EMBL" id="LR134117">
    <property type="protein sequence ID" value="VDZ61274.1"/>
    <property type="molecule type" value="Genomic_DNA"/>
</dbReference>
<dbReference type="Pfam" id="PF00126">
    <property type="entry name" value="HTH_1"/>
    <property type="match status" value="1"/>
</dbReference>